<keyword evidence="1" id="KW-0732">Signal</keyword>
<accession>A0A3L8Q149</accession>
<evidence type="ECO:0000313" key="2">
    <source>
        <dbReference type="EMBL" id="RLV60538.1"/>
    </source>
</evidence>
<organism evidence="2 3">
    <name type="scientific">Parashewanella curva</name>
    <dbReference type="NCBI Taxonomy" id="2338552"/>
    <lineage>
        <taxon>Bacteria</taxon>
        <taxon>Pseudomonadati</taxon>
        <taxon>Pseudomonadota</taxon>
        <taxon>Gammaproteobacteria</taxon>
        <taxon>Alteromonadales</taxon>
        <taxon>Shewanellaceae</taxon>
        <taxon>Parashewanella</taxon>
    </lineage>
</organism>
<keyword evidence="3" id="KW-1185">Reference proteome</keyword>
<evidence type="ECO:0008006" key="4">
    <source>
        <dbReference type="Google" id="ProtNLM"/>
    </source>
</evidence>
<proteinExistence type="predicted"/>
<dbReference type="OrthoDB" id="1436842at2"/>
<dbReference type="AlphaFoldDB" id="A0A3L8Q149"/>
<evidence type="ECO:0000256" key="1">
    <source>
        <dbReference type="SAM" id="SignalP"/>
    </source>
</evidence>
<comment type="caution">
    <text evidence="2">The sequence shown here is derived from an EMBL/GenBank/DDBJ whole genome shotgun (WGS) entry which is preliminary data.</text>
</comment>
<gene>
    <name evidence="2" type="ORF">D5018_06210</name>
</gene>
<sequence>MKRLLLLILVTIITSGCASPKYDGASISNKLMDSKPEINLVRDDNTRKGFIETVKKWLDKNGYSYSVVPSNSITDLKKLTIEYVGIWRWDLALFLNRAEIEAFHNGQKVGFTSYKAPNNFNTNKFSNAEERIKYMMDILFGKITASEATQAIK</sequence>
<reference evidence="2 3" key="1">
    <citation type="submission" date="2018-09" db="EMBL/GenBank/DDBJ databases">
        <title>Phylogeny of the Shewanellaceae, and recommendation for two new genera, Pseudoshewanella and Parashewanella.</title>
        <authorList>
            <person name="Wang G."/>
        </authorList>
    </citation>
    <scope>NUCLEOTIDE SEQUENCE [LARGE SCALE GENOMIC DNA]</scope>
    <source>
        <strain evidence="2 3">C51</strain>
    </source>
</reference>
<dbReference type="Proteomes" id="UP000281474">
    <property type="component" value="Unassembled WGS sequence"/>
</dbReference>
<dbReference type="PROSITE" id="PS51257">
    <property type="entry name" value="PROKAR_LIPOPROTEIN"/>
    <property type="match status" value="1"/>
</dbReference>
<feature type="signal peptide" evidence="1">
    <location>
        <begin position="1"/>
        <end position="18"/>
    </location>
</feature>
<dbReference type="NCBIfam" id="NF040519">
    <property type="entry name" value="Sbal_3080_fam"/>
    <property type="match status" value="1"/>
</dbReference>
<protein>
    <recommendedName>
        <fullName evidence="4">Lipoprotein</fullName>
    </recommendedName>
</protein>
<dbReference type="RefSeq" id="WP_121838145.1">
    <property type="nucleotide sequence ID" value="NZ_ML014763.1"/>
</dbReference>
<feature type="chain" id="PRO_5018157420" description="Lipoprotein" evidence="1">
    <location>
        <begin position="19"/>
        <end position="153"/>
    </location>
</feature>
<evidence type="ECO:0000313" key="3">
    <source>
        <dbReference type="Proteomes" id="UP000281474"/>
    </source>
</evidence>
<name>A0A3L8Q149_9GAMM</name>
<dbReference type="EMBL" id="QZEI01000014">
    <property type="protein sequence ID" value="RLV60538.1"/>
    <property type="molecule type" value="Genomic_DNA"/>
</dbReference>